<dbReference type="EMBL" id="PGFG01000001">
    <property type="protein sequence ID" value="PJJ74527.1"/>
    <property type="molecule type" value="Genomic_DNA"/>
</dbReference>
<accession>A0A2M9CRL0</accession>
<sequence>MPLKPAIQTLAWCMIILCSLFRHAVSQSSTADTVPALYATAQRFMSAGDYANAIIVLQQVIQQDPTNQLYQEDLATAYLMRKDYPRAEAIINSLLKNKSASVRTYQLAAEIAEGQQDDKKAIRLLNEGIRQFPHEGALYHQLGLLYFNEENYKPALQSWIKGIQMAPSYANNYYQAARTYYYTDDMVWTLLYGEIFINLESFTLRTAEIKGILFDTYKRLFASGILSRVPLPLPGSRPASFREAFLQTLAKQAAVADEGITPETLTMLRIRFILDWEKLFAADYPFALFDYQAKMIRAGVFEAYNQWLFGPAANAAAFREWMNLHSQELQQFLIYHQQHPLQLPSGEYYNDGRFRFQTDNQP</sequence>
<reference evidence="3 4" key="1">
    <citation type="submission" date="2017-11" db="EMBL/GenBank/DDBJ databases">
        <title>Genomic Encyclopedia of Archaeal and Bacterial Type Strains, Phase II (KMG-II): From Individual Species to Whole Genera.</title>
        <authorList>
            <person name="Goeker M."/>
        </authorList>
    </citation>
    <scope>NUCLEOTIDE SEQUENCE [LARGE SCALE GENOMIC DNA]</scope>
    <source>
        <strain evidence="3 4">DSM 27268</strain>
    </source>
</reference>
<dbReference type="Pfam" id="PF13181">
    <property type="entry name" value="TPR_8"/>
    <property type="match status" value="1"/>
</dbReference>
<gene>
    <name evidence="3" type="ORF">BXY57_0085</name>
</gene>
<dbReference type="PROSITE" id="PS50005">
    <property type="entry name" value="TPR"/>
    <property type="match status" value="2"/>
</dbReference>
<evidence type="ECO:0000313" key="4">
    <source>
        <dbReference type="Proteomes" id="UP000230000"/>
    </source>
</evidence>
<proteinExistence type="predicted"/>
<comment type="caution">
    <text evidence="3">The sequence shown here is derived from an EMBL/GenBank/DDBJ whole genome shotgun (WGS) entry which is preliminary data.</text>
</comment>
<feature type="repeat" description="TPR" evidence="1">
    <location>
        <begin position="34"/>
        <end position="67"/>
    </location>
</feature>
<feature type="repeat" description="TPR" evidence="1">
    <location>
        <begin position="136"/>
        <end position="169"/>
    </location>
</feature>
<organism evidence="3 4">
    <name type="scientific">Thermoflavifilum aggregans</name>
    <dbReference type="NCBI Taxonomy" id="454188"/>
    <lineage>
        <taxon>Bacteria</taxon>
        <taxon>Pseudomonadati</taxon>
        <taxon>Bacteroidota</taxon>
        <taxon>Chitinophagia</taxon>
        <taxon>Chitinophagales</taxon>
        <taxon>Chitinophagaceae</taxon>
        <taxon>Thermoflavifilum</taxon>
    </lineage>
</organism>
<dbReference type="Proteomes" id="UP000230000">
    <property type="component" value="Unassembled WGS sequence"/>
</dbReference>
<name>A0A2M9CRL0_9BACT</name>
<keyword evidence="2" id="KW-0732">Signal</keyword>
<evidence type="ECO:0000256" key="1">
    <source>
        <dbReference type="PROSITE-ProRule" id="PRU00339"/>
    </source>
</evidence>
<dbReference type="AlphaFoldDB" id="A0A2M9CRL0"/>
<dbReference type="Pfam" id="PF14559">
    <property type="entry name" value="TPR_19"/>
    <property type="match status" value="1"/>
</dbReference>
<feature type="chain" id="PRO_5014663849" evidence="2">
    <location>
        <begin position="25"/>
        <end position="362"/>
    </location>
</feature>
<dbReference type="Gene3D" id="1.25.40.10">
    <property type="entry name" value="Tetratricopeptide repeat domain"/>
    <property type="match status" value="1"/>
</dbReference>
<protein>
    <submittedName>
        <fullName evidence="3">Tetratricopeptide repeat protein</fullName>
    </submittedName>
</protein>
<evidence type="ECO:0000256" key="2">
    <source>
        <dbReference type="SAM" id="SignalP"/>
    </source>
</evidence>
<keyword evidence="1" id="KW-0802">TPR repeat</keyword>
<dbReference type="RefSeq" id="WP_100313243.1">
    <property type="nucleotide sequence ID" value="NZ_PGFG01000001.1"/>
</dbReference>
<dbReference type="OrthoDB" id="793001at2"/>
<evidence type="ECO:0000313" key="3">
    <source>
        <dbReference type="EMBL" id="PJJ74527.1"/>
    </source>
</evidence>
<feature type="signal peptide" evidence="2">
    <location>
        <begin position="1"/>
        <end position="24"/>
    </location>
</feature>
<dbReference type="SUPFAM" id="SSF48452">
    <property type="entry name" value="TPR-like"/>
    <property type="match status" value="1"/>
</dbReference>
<dbReference type="SMART" id="SM00028">
    <property type="entry name" value="TPR"/>
    <property type="match status" value="3"/>
</dbReference>
<keyword evidence="4" id="KW-1185">Reference proteome</keyword>
<dbReference type="InterPro" id="IPR019734">
    <property type="entry name" value="TPR_rpt"/>
</dbReference>
<dbReference type="InterPro" id="IPR011990">
    <property type="entry name" value="TPR-like_helical_dom_sf"/>
</dbReference>